<keyword evidence="2" id="KW-1185">Reference proteome</keyword>
<gene>
    <name evidence="1" type="ORF">Bpfe_018776</name>
</gene>
<sequence length="53" mass="6091">EAIDCYKCTSIDGATEECEDKFDIGMSTVHFIQRSCQYGYFKGTHCIKFKGER</sequence>
<reference evidence="1" key="1">
    <citation type="journal article" date="2023" name="PLoS Negl. Trop. Dis.">
        <title>A genome sequence for Biomphalaria pfeifferi, the major vector snail for the human-infecting parasite Schistosoma mansoni.</title>
        <authorList>
            <person name="Bu L."/>
            <person name="Lu L."/>
            <person name="Laidemitt M.R."/>
            <person name="Zhang S.M."/>
            <person name="Mutuku M."/>
            <person name="Mkoji G."/>
            <person name="Steinauer M."/>
            <person name="Loker E.S."/>
        </authorList>
    </citation>
    <scope>NUCLEOTIDE SEQUENCE</scope>
    <source>
        <strain evidence="1">KasaAsao</strain>
    </source>
</reference>
<dbReference type="Proteomes" id="UP001233172">
    <property type="component" value="Unassembled WGS sequence"/>
</dbReference>
<evidence type="ECO:0000313" key="1">
    <source>
        <dbReference type="EMBL" id="KAK0051769.1"/>
    </source>
</evidence>
<feature type="non-terminal residue" evidence="1">
    <location>
        <position position="1"/>
    </location>
</feature>
<name>A0AAD8F6E8_BIOPF</name>
<reference evidence="1" key="2">
    <citation type="submission" date="2023-04" db="EMBL/GenBank/DDBJ databases">
        <authorList>
            <person name="Bu L."/>
            <person name="Lu L."/>
            <person name="Laidemitt M.R."/>
            <person name="Zhang S.M."/>
            <person name="Mutuku M."/>
            <person name="Mkoji G."/>
            <person name="Steinauer M."/>
            <person name="Loker E.S."/>
        </authorList>
    </citation>
    <scope>NUCLEOTIDE SEQUENCE</scope>
    <source>
        <strain evidence="1">KasaAsao</strain>
        <tissue evidence="1">Whole Snail</tissue>
    </source>
</reference>
<feature type="non-terminal residue" evidence="1">
    <location>
        <position position="53"/>
    </location>
</feature>
<proteinExistence type="predicted"/>
<dbReference type="EMBL" id="JASAOG010000100">
    <property type="protein sequence ID" value="KAK0051769.1"/>
    <property type="molecule type" value="Genomic_DNA"/>
</dbReference>
<evidence type="ECO:0000313" key="2">
    <source>
        <dbReference type="Proteomes" id="UP001233172"/>
    </source>
</evidence>
<accession>A0AAD8F6E8</accession>
<protein>
    <submittedName>
        <fullName evidence="1">U-scoloptoxin(05)-Sm1a</fullName>
    </submittedName>
</protein>
<comment type="caution">
    <text evidence="1">The sequence shown here is derived from an EMBL/GenBank/DDBJ whole genome shotgun (WGS) entry which is preliminary data.</text>
</comment>
<dbReference type="AlphaFoldDB" id="A0AAD8F6E8"/>
<organism evidence="1 2">
    <name type="scientific">Biomphalaria pfeifferi</name>
    <name type="common">Bloodfluke planorb</name>
    <name type="synonym">Freshwater snail</name>
    <dbReference type="NCBI Taxonomy" id="112525"/>
    <lineage>
        <taxon>Eukaryota</taxon>
        <taxon>Metazoa</taxon>
        <taxon>Spiralia</taxon>
        <taxon>Lophotrochozoa</taxon>
        <taxon>Mollusca</taxon>
        <taxon>Gastropoda</taxon>
        <taxon>Heterobranchia</taxon>
        <taxon>Euthyneura</taxon>
        <taxon>Panpulmonata</taxon>
        <taxon>Hygrophila</taxon>
        <taxon>Lymnaeoidea</taxon>
        <taxon>Planorbidae</taxon>
        <taxon>Biomphalaria</taxon>
    </lineage>
</organism>